<dbReference type="AlphaFoldDB" id="A0AAX3EFI1"/>
<accession>A0AAX3EFI1</accession>
<sequence>MIFWISIAIAVLLMVFIVISGEGLGAAFWVGIIVGGLIFLIAAWITGSALNIERTETKYVTPLKALATGSKVTGRFYLGSGSIEGKRTVNYITADGDRNFIRQQDANASVIIEDITTGQPHMIALERCYESPWVMPWKMCKDINEGIAFEFHVPEGSVLSDYTVDNSK</sequence>
<organism evidence="2 3">
    <name type="scientific">Paenarthrobacter ureafaciens</name>
    <dbReference type="NCBI Taxonomy" id="37931"/>
    <lineage>
        <taxon>Bacteria</taxon>
        <taxon>Bacillati</taxon>
        <taxon>Actinomycetota</taxon>
        <taxon>Actinomycetes</taxon>
        <taxon>Micrococcales</taxon>
        <taxon>Micrococcaceae</taxon>
        <taxon>Paenarthrobacter</taxon>
    </lineage>
</organism>
<evidence type="ECO:0000313" key="2">
    <source>
        <dbReference type="EMBL" id="UYV96846.1"/>
    </source>
</evidence>
<proteinExistence type="predicted"/>
<keyword evidence="3" id="KW-1185">Reference proteome</keyword>
<keyword evidence="1" id="KW-0472">Membrane</keyword>
<protein>
    <submittedName>
        <fullName evidence="2">Uncharacterized protein</fullName>
    </submittedName>
</protein>
<gene>
    <name evidence="2" type="ORF">NL394_17610</name>
</gene>
<name>A0AAX3EFI1_PAEUR</name>
<dbReference type="RefSeq" id="WP_264398704.1">
    <property type="nucleotide sequence ID" value="NZ_CP101180.1"/>
</dbReference>
<evidence type="ECO:0000256" key="1">
    <source>
        <dbReference type="SAM" id="Phobius"/>
    </source>
</evidence>
<reference evidence="2" key="1">
    <citation type="submission" date="2022-07" db="EMBL/GenBank/DDBJ databases">
        <authorList>
            <person name="Wu T."/>
        </authorList>
    </citation>
    <scope>NUCLEOTIDE SEQUENCE</scope>
    <source>
        <strain evidence="2">SD-1</strain>
    </source>
</reference>
<dbReference type="Proteomes" id="UP001163293">
    <property type="component" value="Chromosome"/>
</dbReference>
<keyword evidence="1" id="KW-1133">Transmembrane helix</keyword>
<dbReference type="EMBL" id="CP101185">
    <property type="protein sequence ID" value="UYV96846.1"/>
    <property type="molecule type" value="Genomic_DNA"/>
</dbReference>
<feature type="transmembrane region" description="Helical" evidence="1">
    <location>
        <begin position="27"/>
        <end position="50"/>
    </location>
</feature>
<keyword evidence="1" id="KW-0812">Transmembrane</keyword>
<evidence type="ECO:0000313" key="3">
    <source>
        <dbReference type="Proteomes" id="UP001163293"/>
    </source>
</evidence>